<protein>
    <submittedName>
        <fullName evidence="2">Uncharacterized protein</fullName>
    </submittedName>
</protein>
<reference evidence="2" key="1">
    <citation type="journal article" date="2020" name="Science">
        <title>Unexpected conservation and global transmission of agrobacterial virulence plasmids.</title>
        <authorList>
            <person name="Weisberg A.J."/>
            <person name="Davis E.W. 2nd"/>
            <person name="Tabima J."/>
            <person name="Belcher M.S."/>
            <person name="Miller M."/>
            <person name="Kuo C.H."/>
            <person name="Loper J.E."/>
            <person name="Grunwald N.J."/>
            <person name="Putnam M.L."/>
            <person name="Chang J.H."/>
        </authorList>
    </citation>
    <scope>NUCLEOTIDE SEQUENCE</scope>
    <source>
        <strain evidence="2">17-1853-1a</strain>
    </source>
</reference>
<feature type="chain" id="PRO_5041294780" evidence="1">
    <location>
        <begin position="21"/>
        <end position="163"/>
    </location>
</feature>
<feature type="signal peptide" evidence="1">
    <location>
        <begin position="1"/>
        <end position="20"/>
    </location>
</feature>
<evidence type="ECO:0000256" key="1">
    <source>
        <dbReference type="SAM" id="SignalP"/>
    </source>
</evidence>
<accession>A0AA44F8K4</accession>
<dbReference type="Proteomes" id="UP000702952">
    <property type="component" value="Unassembled WGS sequence"/>
</dbReference>
<proteinExistence type="predicted"/>
<sequence>MKIIIKSIFAVFLSVSAANASDDFINKFHENAMQLLSEVSEPMFASEAEGSELEDKIIAGENLDFVYEIKVHAEAMIKKLGPDQSLVEVLSFANKILKENNNLMIQAAETYYEIRGECRAGDGSGKGISAKCERLNSLGSVLKRLGNCWDSSEQVWAACKNEG</sequence>
<evidence type="ECO:0000313" key="2">
    <source>
        <dbReference type="EMBL" id="NTC30645.1"/>
    </source>
</evidence>
<comment type="caution">
    <text evidence="2">The sequence shown here is derived from an EMBL/GenBank/DDBJ whole genome shotgun (WGS) entry which is preliminary data.</text>
</comment>
<gene>
    <name evidence="2" type="ORF">G6M46_21160</name>
</gene>
<name>A0AA44F8K4_AGRTU</name>
<dbReference type="EMBL" id="JAAMAY010000030">
    <property type="protein sequence ID" value="NTC30645.1"/>
    <property type="molecule type" value="Genomic_DNA"/>
</dbReference>
<dbReference type="AlphaFoldDB" id="A0AA44F8K4"/>
<evidence type="ECO:0000313" key="3">
    <source>
        <dbReference type="Proteomes" id="UP000702952"/>
    </source>
</evidence>
<keyword evidence="1" id="KW-0732">Signal</keyword>
<dbReference type="RefSeq" id="WP_065658568.1">
    <property type="nucleotide sequence ID" value="NZ_CP123838.1"/>
</dbReference>
<organism evidence="2 3">
    <name type="scientific">Agrobacterium tumefaciens</name>
    <dbReference type="NCBI Taxonomy" id="358"/>
    <lineage>
        <taxon>Bacteria</taxon>
        <taxon>Pseudomonadati</taxon>
        <taxon>Pseudomonadota</taxon>
        <taxon>Alphaproteobacteria</taxon>
        <taxon>Hyphomicrobiales</taxon>
        <taxon>Rhizobiaceae</taxon>
        <taxon>Rhizobium/Agrobacterium group</taxon>
        <taxon>Agrobacterium</taxon>
        <taxon>Agrobacterium tumefaciens complex</taxon>
    </lineage>
</organism>